<keyword evidence="5" id="KW-0472">Membrane</keyword>
<accession>A0A0M8JR37</accession>
<dbReference type="PANTHER" id="PTHR30606">
    <property type="entry name" value="LIPID A BIOSYNTHESIS LAUROYL ACYLTRANSFERASE"/>
    <property type="match status" value="1"/>
</dbReference>
<keyword evidence="4 7" id="KW-0808">Transferase</keyword>
<dbReference type="GO" id="GO:0005886">
    <property type="term" value="C:plasma membrane"/>
    <property type="evidence" value="ECO:0007669"/>
    <property type="project" value="UniProtKB-SubCell"/>
</dbReference>
<comment type="subcellular location">
    <subcellularLocation>
        <location evidence="1">Cell inner membrane</location>
    </subcellularLocation>
</comment>
<dbReference type="Proteomes" id="UP000050501">
    <property type="component" value="Unassembled WGS sequence"/>
</dbReference>
<keyword evidence="2" id="KW-1003">Cell membrane</keyword>
<keyword evidence="6 7" id="KW-0012">Acyltransferase</keyword>
<evidence type="ECO:0000313" key="9">
    <source>
        <dbReference type="Proteomes" id="UP000050501"/>
    </source>
</evidence>
<sequence length="301" mass="33305">MPTQPSLVQSRLGVRLALGLARALPPRLGVGLGEFLGSVYGRLTHLPQVQAVCANQWVISGGSLSAADLRRQARAVFRMDGRALYDFYHRLNDPAGLLALVDFDPSYEELMARCREERQGILLLGTHTANFDLAGRATALRGVPLLVLSYPQPPGGYQMQNQLRQVARAEIEPISPSALRQAVERLRSGGTVVTGIDRPIHGSNYPVQFFGRPAQLPVGHVRLALKTKAWVYLMGARYQPTGRLRVWALGPIPMRPDEDLQRETTRNAEAILAAAEEIIRPAPQQWSMFYPVWPDVQPPLP</sequence>
<keyword evidence="3" id="KW-0997">Cell inner membrane</keyword>
<keyword evidence="9" id="KW-1185">Reference proteome</keyword>
<dbReference type="AlphaFoldDB" id="A0A0M8JR37"/>
<evidence type="ECO:0000256" key="3">
    <source>
        <dbReference type="ARBA" id="ARBA00022519"/>
    </source>
</evidence>
<evidence type="ECO:0000256" key="1">
    <source>
        <dbReference type="ARBA" id="ARBA00004533"/>
    </source>
</evidence>
<reference evidence="8 9" key="2">
    <citation type="submission" date="2015-07" db="EMBL/GenBank/DDBJ databases">
        <title>Genome sequence of Levilinea saccharolytica DSM 16555.</title>
        <authorList>
            <person name="Hemp J."/>
            <person name="Ward L.M."/>
            <person name="Pace L.A."/>
            <person name="Fischer W.W."/>
        </authorList>
    </citation>
    <scope>NUCLEOTIDE SEQUENCE [LARGE SCALE GENOMIC DNA]</scope>
    <source>
        <strain evidence="8 9">KIBI-1</strain>
    </source>
</reference>
<evidence type="ECO:0000256" key="2">
    <source>
        <dbReference type="ARBA" id="ARBA00022475"/>
    </source>
</evidence>
<protein>
    <submittedName>
        <fullName evidence="7">Lauroyl/myristoyl acyltransferase</fullName>
    </submittedName>
</protein>
<dbReference type="EMBL" id="LGCM01000019">
    <property type="protein sequence ID" value="KPL87441.1"/>
    <property type="molecule type" value="Genomic_DNA"/>
</dbReference>
<gene>
    <name evidence="8" type="ORF">ADN01_04590</name>
    <name evidence="7" type="ORF">LSAC_03630</name>
</gene>
<dbReference type="RefSeq" id="WP_062419966.1">
    <property type="nucleotide sequence ID" value="NZ_BBXZ01000188.1"/>
</dbReference>
<evidence type="ECO:0000256" key="5">
    <source>
        <dbReference type="ARBA" id="ARBA00023136"/>
    </source>
</evidence>
<dbReference type="PANTHER" id="PTHR30606:SF10">
    <property type="entry name" value="PHOSPHATIDYLINOSITOL MANNOSIDE ACYLTRANSFERASE"/>
    <property type="match status" value="1"/>
</dbReference>
<dbReference type="EMBL" id="DF967975">
    <property type="protein sequence ID" value="GAP19718.1"/>
    <property type="molecule type" value="Genomic_DNA"/>
</dbReference>
<evidence type="ECO:0000313" key="7">
    <source>
        <dbReference type="EMBL" id="GAP19718.1"/>
    </source>
</evidence>
<proteinExistence type="predicted"/>
<dbReference type="InterPro" id="IPR004960">
    <property type="entry name" value="LipA_acyltrans"/>
</dbReference>
<dbReference type="Pfam" id="PF03279">
    <property type="entry name" value="Lip_A_acyltrans"/>
    <property type="match status" value="1"/>
</dbReference>
<name>A0A0M8JR37_9CHLR</name>
<dbReference type="GO" id="GO:0016746">
    <property type="term" value="F:acyltransferase activity"/>
    <property type="evidence" value="ECO:0007669"/>
    <property type="project" value="UniProtKB-KW"/>
</dbReference>
<reference evidence="7" key="1">
    <citation type="journal article" date="2015" name="Genome Announc.">
        <title>Draft Genome Sequences of Anaerolinea thermolimosa IMO-1, Bellilinea caldifistulae GOMI-1, Leptolinea tardivitalis YMTK-2, Levilinea saccharolytica KIBI-1, Longilinea arvoryzae KOME-1, Previously Described as Members of the Class Anaerolineae (Chloroflexi).</title>
        <authorList>
            <person name="Matsuura N."/>
            <person name="Tourlousse M.D."/>
            <person name="Ohashi A."/>
            <person name="Hugenholtz P."/>
            <person name="Sekiguchi Y."/>
        </authorList>
    </citation>
    <scope>NUCLEOTIDE SEQUENCE</scope>
    <source>
        <strain evidence="7">KIBI-1</strain>
    </source>
</reference>
<dbReference type="CDD" id="cd07984">
    <property type="entry name" value="LPLAT_LABLAT-like"/>
    <property type="match status" value="1"/>
</dbReference>
<dbReference type="STRING" id="229921.ADN01_04590"/>
<dbReference type="OrthoDB" id="9801955at2"/>
<evidence type="ECO:0000256" key="6">
    <source>
        <dbReference type="ARBA" id="ARBA00023315"/>
    </source>
</evidence>
<evidence type="ECO:0000313" key="8">
    <source>
        <dbReference type="EMBL" id="KPL87441.1"/>
    </source>
</evidence>
<dbReference type="GO" id="GO:0009247">
    <property type="term" value="P:glycolipid biosynthetic process"/>
    <property type="evidence" value="ECO:0007669"/>
    <property type="project" value="UniProtKB-ARBA"/>
</dbReference>
<evidence type="ECO:0000256" key="4">
    <source>
        <dbReference type="ARBA" id="ARBA00022679"/>
    </source>
</evidence>
<organism evidence="7">
    <name type="scientific">Levilinea saccharolytica</name>
    <dbReference type="NCBI Taxonomy" id="229921"/>
    <lineage>
        <taxon>Bacteria</taxon>
        <taxon>Bacillati</taxon>
        <taxon>Chloroflexota</taxon>
        <taxon>Anaerolineae</taxon>
        <taxon>Anaerolineales</taxon>
        <taxon>Anaerolineaceae</taxon>
        <taxon>Levilinea</taxon>
    </lineage>
</organism>